<accession>A0ABP9ZS52</accession>
<keyword evidence="2" id="KW-1185">Reference proteome</keyword>
<reference evidence="1 2" key="1">
    <citation type="submission" date="2024-04" db="EMBL/GenBank/DDBJ databases">
        <title>Draft genome sequence of Halopseudomonas sabulinigri NBRC 116187.</title>
        <authorList>
            <person name="Miyakawa T."/>
            <person name="Kusuya Y."/>
            <person name="Miura T."/>
        </authorList>
    </citation>
    <scope>NUCLEOTIDE SEQUENCE [LARGE SCALE GENOMIC DNA]</scope>
    <source>
        <strain evidence="1 2">4NH20-0042</strain>
    </source>
</reference>
<gene>
    <name evidence="1" type="ORF">NBRC116187_26570</name>
</gene>
<organism evidence="1 2">
    <name type="scientific">Halopseudomonas sabulinigri</name>
    <dbReference type="NCBI Taxonomy" id="472181"/>
    <lineage>
        <taxon>Bacteria</taxon>
        <taxon>Pseudomonadati</taxon>
        <taxon>Pseudomonadota</taxon>
        <taxon>Gammaproteobacteria</taxon>
        <taxon>Pseudomonadales</taxon>
        <taxon>Pseudomonadaceae</taxon>
        <taxon>Halopseudomonas</taxon>
    </lineage>
</organism>
<dbReference type="Proteomes" id="UP001486808">
    <property type="component" value="Unassembled WGS sequence"/>
</dbReference>
<comment type="caution">
    <text evidence="1">The sequence shown here is derived from an EMBL/GenBank/DDBJ whole genome shotgun (WGS) entry which is preliminary data.</text>
</comment>
<name>A0ABP9ZS52_9GAMM</name>
<sequence>MGVNVKADRREKFVELAEKRVNRALTQISLIGNLSNRSNYSYAQEDVAEIYSALRKALDEMKGRFDAQASEKEPKFQLKK</sequence>
<proteinExistence type="predicted"/>
<protein>
    <submittedName>
        <fullName evidence="1">Uncharacterized protein</fullName>
    </submittedName>
</protein>
<evidence type="ECO:0000313" key="2">
    <source>
        <dbReference type="Proteomes" id="UP001486808"/>
    </source>
</evidence>
<dbReference type="EMBL" id="BAABWD010000003">
    <property type="protein sequence ID" value="GAA6132297.1"/>
    <property type="molecule type" value="Genomic_DNA"/>
</dbReference>
<evidence type="ECO:0000313" key="1">
    <source>
        <dbReference type="EMBL" id="GAA6132297.1"/>
    </source>
</evidence>